<dbReference type="EMBL" id="CM000786">
    <property type="protein sequence ID" value="AQK42039.1"/>
    <property type="molecule type" value="Genomic_DNA"/>
</dbReference>
<organism evidence="1">
    <name type="scientific">Zea mays</name>
    <name type="common">Maize</name>
    <dbReference type="NCBI Taxonomy" id="4577"/>
    <lineage>
        <taxon>Eukaryota</taxon>
        <taxon>Viridiplantae</taxon>
        <taxon>Streptophyta</taxon>
        <taxon>Embryophyta</taxon>
        <taxon>Tracheophyta</taxon>
        <taxon>Spermatophyta</taxon>
        <taxon>Magnoliopsida</taxon>
        <taxon>Liliopsida</taxon>
        <taxon>Poales</taxon>
        <taxon>Poaceae</taxon>
        <taxon>PACMAD clade</taxon>
        <taxon>Panicoideae</taxon>
        <taxon>Andropogonodae</taxon>
        <taxon>Andropogoneae</taxon>
        <taxon>Tripsacinae</taxon>
        <taxon>Zea</taxon>
    </lineage>
</organism>
<reference evidence="1" key="1">
    <citation type="submission" date="2015-12" db="EMBL/GenBank/DDBJ databases">
        <title>Update maize B73 reference genome by single molecule sequencing technologies.</title>
        <authorList>
            <consortium name="Maize Genome Sequencing Project"/>
            <person name="Ware D."/>
        </authorList>
    </citation>
    <scope>NUCLEOTIDE SEQUENCE</scope>
    <source>
        <tissue evidence="1">Seedling</tissue>
    </source>
</reference>
<proteinExistence type="predicted"/>
<name>A0A1D6J1W5_MAIZE</name>
<accession>A0A1D6J1W5</accession>
<gene>
    <name evidence="1" type="ORF">ZEAMMB73_Zm00001d024804</name>
</gene>
<dbReference type="AlphaFoldDB" id="A0A1D6J1W5"/>
<sequence>MVGDLSLLAVASASPVVLPPSKELHGVLPLQGKRPQDAGVQLCAPLQQHPPHHLEAVPYHQGQPVQMVVPGNHQGQALPAAYQAITMPDTAVLIDVQGSCTYCGCWSAGFSCTLSYPYISPVWHNRCRLKKQLIR</sequence>
<protein>
    <submittedName>
        <fullName evidence="1">Uncharacterized protein</fullName>
    </submittedName>
</protein>
<dbReference type="ExpressionAtlas" id="A0A1D6J1W5">
    <property type="expression patterns" value="baseline and differential"/>
</dbReference>
<evidence type="ECO:0000313" key="1">
    <source>
        <dbReference type="EMBL" id="AQK42039.1"/>
    </source>
</evidence>